<dbReference type="SUPFAM" id="SSF88713">
    <property type="entry name" value="Glycoside hydrolase/deacetylase"/>
    <property type="match status" value="1"/>
</dbReference>
<dbReference type="GO" id="GO:0005975">
    <property type="term" value="P:carbohydrate metabolic process"/>
    <property type="evidence" value="ECO:0007669"/>
    <property type="project" value="InterPro"/>
</dbReference>
<accession>A0A6B8KBK6</accession>
<dbReference type="InterPro" id="IPR050248">
    <property type="entry name" value="Polysacc_deacetylase_ArnD"/>
</dbReference>
<name>A0A6B8KBK6_9HYPH</name>
<dbReference type="OrthoDB" id="9763050at2"/>
<evidence type="ECO:0000256" key="6">
    <source>
        <dbReference type="ARBA" id="ARBA00032976"/>
    </source>
</evidence>
<evidence type="ECO:0000313" key="9">
    <source>
        <dbReference type="Proteomes" id="UP000309061"/>
    </source>
</evidence>
<dbReference type="PANTHER" id="PTHR10587">
    <property type="entry name" value="GLYCOSYL TRANSFERASE-RELATED"/>
    <property type="match status" value="1"/>
</dbReference>
<keyword evidence="5" id="KW-0378">Hydrolase</keyword>
<evidence type="ECO:0000256" key="3">
    <source>
        <dbReference type="ARBA" id="ARBA00020071"/>
    </source>
</evidence>
<dbReference type="GO" id="GO:0016810">
    <property type="term" value="F:hydrolase activity, acting on carbon-nitrogen (but not peptide) bonds"/>
    <property type="evidence" value="ECO:0007669"/>
    <property type="project" value="InterPro"/>
</dbReference>
<evidence type="ECO:0000256" key="2">
    <source>
        <dbReference type="ARBA" id="ARBA00010973"/>
    </source>
</evidence>
<dbReference type="Proteomes" id="UP000309061">
    <property type="component" value="Chromosome"/>
</dbReference>
<evidence type="ECO:0000256" key="1">
    <source>
        <dbReference type="ARBA" id="ARBA00003236"/>
    </source>
</evidence>
<evidence type="ECO:0000256" key="4">
    <source>
        <dbReference type="ARBA" id="ARBA00022723"/>
    </source>
</evidence>
<dbReference type="Pfam" id="PF01522">
    <property type="entry name" value="Polysacc_deac_1"/>
    <property type="match status" value="1"/>
</dbReference>
<gene>
    <name evidence="8" type="ORF">H2LOC_001270</name>
</gene>
<evidence type="ECO:0000256" key="5">
    <source>
        <dbReference type="ARBA" id="ARBA00022801"/>
    </source>
</evidence>
<reference evidence="8 9" key="1">
    <citation type="submission" date="2019-11" db="EMBL/GenBank/DDBJ databases">
        <title>The genome sequence of Methylocystis heyeri.</title>
        <authorList>
            <person name="Oshkin I.Y."/>
            <person name="Miroshnikov K."/>
            <person name="Dedysh S.N."/>
        </authorList>
    </citation>
    <scope>NUCLEOTIDE SEQUENCE [LARGE SCALE GENOMIC DNA]</scope>
    <source>
        <strain evidence="8 9">H2</strain>
    </source>
</reference>
<dbReference type="InterPro" id="IPR002509">
    <property type="entry name" value="NODB_dom"/>
</dbReference>
<feature type="domain" description="NodB homology" evidence="7">
    <location>
        <begin position="11"/>
        <end position="125"/>
    </location>
</feature>
<keyword evidence="4" id="KW-0479">Metal-binding</keyword>
<proteinExistence type="inferred from homology"/>
<keyword evidence="9" id="KW-1185">Reference proteome</keyword>
<dbReference type="KEGG" id="mhey:H2LOC_001270"/>
<evidence type="ECO:0000313" key="8">
    <source>
        <dbReference type="EMBL" id="QGM44435.1"/>
    </source>
</evidence>
<dbReference type="RefSeq" id="WP_136494738.1">
    <property type="nucleotide sequence ID" value="NZ_CP046052.1"/>
</dbReference>
<comment type="function">
    <text evidence="1">Is involved in generating a small heat-stable compound (Nod), an acylated oligomer of N-acetylglucosamine, that stimulates mitosis in various plant protoplasts.</text>
</comment>
<organism evidence="8 9">
    <name type="scientific">Methylocystis heyeri</name>
    <dbReference type="NCBI Taxonomy" id="391905"/>
    <lineage>
        <taxon>Bacteria</taxon>
        <taxon>Pseudomonadati</taxon>
        <taxon>Pseudomonadota</taxon>
        <taxon>Alphaproteobacteria</taxon>
        <taxon>Hyphomicrobiales</taxon>
        <taxon>Methylocystaceae</taxon>
        <taxon>Methylocystis</taxon>
    </lineage>
</organism>
<dbReference type="GO" id="GO:0016020">
    <property type="term" value="C:membrane"/>
    <property type="evidence" value="ECO:0007669"/>
    <property type="project" value="TreeGrafter"/>
</dbReference>
<dbReference type="Gene3D" id="3.20.20.370">
    <property type="entry name" value="Glycoside hydrolase/deacetylase"/>
    <property type="match status" value="1"/>
</dbReference>
<dbReference type="AlphaFoldDB" id="A0A6B8KBK6"/>
<dbReference type="InterPro" id="IPR011330">
    <property type="entry name" value="Glyco_hydro/deAcase_b/a-brl"/>
</dbReference>
<dbReference type="EMBL" id="CP046052">
    <property type="protein sequence ID" value="QGM44435.1"/>
    <property type="molecule type" value="Genomic_DNA"/>
</dbReference>
<protein>
    <recommendedName>
        <fullName evidence="3">Chitooligosaccharide deacetylase</fullName>
    </recommendedName>
    <alternativeName>
        <fullName evidence="6">Nodulation protein B</fullName>
    </alternativeName>
</protein>
<evidence type="ECO:0000259" key="7">
    <source>
        <dbReference type="Pfam" id="PF01522"/>
    </source>
</evidence>
<dbReference type="PANTHER" id="PTHR10587:SF133">
    <property type="entry name" value="CHITIN DEACETYLASE 1-RELATED"/>
    <property type="match status" value="1"/>
</dbReference>
<sequence>MSKSSAPIRSYITTSWDDGHPMDMRVAELLAKYRLQGTFYIPRKCETTVIDPAAMRELGASFEVGAHTMNHVILAHSPPEVVEREVRQSKAWIEDVTGVACKVFCPPQGRFKRRDMEIVERAGFDGMRTTELLSLAPPRRKRAFSVIPTTVQTQQHELQLYARNLVKRAAFRNAWRFVKSGSNSDWVALSRFCLNLAVREGGVFHLWGHSWEIQKNEQWRRLELVLQALSEAASSSKPVTNGQLCEFV</sequence>
<dbReference type="GO" id="GO:0046872">
    <property type="term" value="F:metal ion binding"/>
    <property type="evidence" value="ECO:0007669"/>
    <property type="project" value="UniProtKB-KW"/>
</dbReference>
<comment type="similarity">
    <text evidence="2">Belongs to the polysaccharide deacetylase family.</text>
</comment>